<dbReference type="Proteomes" id="UP001159427">
    <property type="component" value="Unassembled WGS sequence"/>
</dbReference>
<proteinExistence type="inferred from homology"/>
<dbReference type="PRINTS" id="PR01012">
    <property type="entry name" value="NRPEPTIDEYR"/>
</dbReference>
<dbReference type="EMBL" id="CALNXI010000019">
    <property type="protein sequence ID" value="CAH3015122.1"/>
    <property type="molecule type" value="Genomic_DNA"/>
</dbReference>
<evidence type="ECO:0000256" key="4">
    <source>
        <dbReference type="ARBA" id="ARBA00022989"/>
    </source>
</evidence>
<dbReference type="SMART" id="SM01381">
    <property type="entry name" value="7TM_GPCR_Srsx"/>
    <property type="match status" value="1"/>
</dbReference>
<keyword evidence="5" id="KW-0297">G-protein coupled receptor</keyword>
<keyword evidence="4 10" id="KW-1133">Transmembrane helix</keyword>
<keyword evidence="3 10" id="KW-0812">Transmembrane</keyword>
<organism evidence="12 13">
    <name type="scientific">Porites evermanni</name>
    <dbReference type="NCBI Taxonomy" id="104178"/>
    <lineage>
        <taxon>Eukaryota</taxon>
        <taxon>Metazoa</taxon>
        <taxon>Cnidaria</taxon>
        <taxon>Anthozoa</taxon>
        <taxon>Hexacorallia</taxon>
        <taxon>Scleractinia</taxon>
        <taxon>Fungiina</taxon>
        <taxon>Poritidae</taxon>
        <taxon>Porites</taxon>
    </lineage>
</organism>
<feature type="region of interest" description="Disordered" evidence="9">
    <location>
        <begin position="422"/>
        <end position="476"/>
    </location>
</feature>
<feature type="transmembrane region" description="Helical" evidence="10">
    <location>
        <begin position="105"/>
        <end position="124"/>
    </location>
</feature>
<dbReference type="Pfam" id="PF00001">
    <property type="entry name" value="7tm_1"/>
    <property type="match status" value="1"/>
</dbReference>
<feature type="transmembrane region" description="Helical" evidence="10">
    <location>
        <begin position="20"/>
        <end position="50"/>
    </location>
</feature>
<evidence type="ECO:0000256" key="6">
    <source>
        <dbReference type="ARBA" id="ARBA00023136"/>
    </source>
</evidence>
<dbReference type="PANTHER" id="PTHR45695:SF9">
    <property type="entry name" value="LEUCOKININ RECEPTOR"/>
    <property type="match status" value="1"/>
</dbReference>
<evidence type="ECO:0000256" key="3">
    <source>
        <dbReference type="ARBA" id="ARBA00022692"/>
    </source>
</evidence>
<name>A0ABN8LDI3_9CNID</name>
<keyword evidence="13" id="KW-1185">Reference proteome</keyword>
<gene>
    <name evidence="12" type="ORF">PEVE_00012222</name>
</gene>
<dbReference type="SUPFAM" id="SSF81321">
    <property type="entry name" value="Family A G protein-coupled receptor-like"/>
    <property type="match status" value="1"/>
</dbReference>
<evidence type="ECO:0000256" key="7">
    <source>
        <dbReference type="ARBA" id="ARBA00023170"/>
    </source>
</evidence>
<dbReference type="InterPro" id="IPR000276">
    <property type="entry name" value="GPCR_Rhodpsn"/>
</dbReference>
<evidence type="ECO:0000259" key="11">
    <source>
        <dbReference type="PROSITE" id="PS50262"/>
    </source>
</evidence>
<keyword evidence="7" id="KW-0675">Receptor</keyword>
<accession>A0ABN8LDI3</accession>
<evidence type="ECO:0000256" key="8">
    <source>
        <dbReference type="ARBA" id="ARBA00023224"/>
    </source>
</evidence>
<feature type="transmembrane region" description="Helical" evidence="10">
    <location>
        <begin position="195"/>
        <end position="215"/>
    </location>
</feature>
<feature type="transmembrane region" description="Helical" evidence="10">
    <location>
        <begin position="243"/>
        <end position="261"/>
    </location>
</feature>
<keyword evidence="6 10" id="KW-0472">Membrane</keyword>
<sequence length="476" mass="53860">MNNTTLTFNSSKPLAGTQGSSLTVVIALTLANVLSILSGTLGNSLVIISVLINRSMRSTTNLFISSLAAADLIVTSTCMPLFYVYNVLTWPVWPFGKIGCRVLSYLVHMSVMASALSLLAISYDRLLSIFFPMKRLITVSRAKKMVAFIWFVSPLLLLPSLFHHDIHSEMGNDAKKVELCLESWSTIQDMHIYQMYRISCYFLFLLQISVVYFCIGYRLYTRQHPGEQTSQSRAKDLLNKRKIIKMLFLVVALFALCWLPYIINKLLNIFPPRKGYVPPNVFVFVGNFLGLLNSVANPLVYAVLNKNFRKAFKNTLQCNCKYELEERRRTASVVSKQTQRMRSESLVADRLRASSLSGSENPVTTVLAVDRIRCLSFTSIEQEALVELTNFSNCSQQNRVVARRNPENRRVSFGGDNLLHSEENANKKVEKSENETENVNQGLPHACNEISRPRQDSGRYLSPINEKGCNNKSFEE</sequence>
<evidence type="ECO:0000256" key="9">
    <source>
        <dbReference type="SAM" id="MobiDB-lite"/>
    </source>
</evidence>
<evidence type="ECO:0000256" key="10">
    <source>
        <dbReference type="SAM" id="Phobius"/>
    </source>
</evidence>
<comment type="similarity">
    <text evidence="2">Belongs to the G-protein coupled receptor 1 family.</text>
</comment>
<dbReference type="InterPro" id="IPR000611">
    <property type="entry name" value="NPY_rcpt"/>
</dbReference>
<comment type="subcellular location">
    <subcellularLocation>
        <location evidence="1">Membrane</location>
        <topology evidence="1">Multi-pass membrane protein</topology>
    </subcellularLocation>
</comment>
<dbReference type="PROSITE" id="PS50262">
    <property type="entry name" value="G_PROTEIN_RECEP_F1_2"/>
    <property type="match status" value="1"/>
</dbReference>
<dbReference type="InterPro" id="IPR017452">
    <property type="entry name" value="GPCR_Rhodpsn_7TM"/>
</dbReference>
<feature type="compositionally biased region" description="Basic and acidic residues" evidence="9">
    <location>
        <begin position="422"/>
        <end position="434"/>
    </location>
</feature>
<reference evidence="12 13" key="1">
    <citation type="submission" date="2022-05" db="EMBL/GenBank/DDBJ databases">
        <authorList>
            <consortium name="Genoscope - CEA"/>
            <person name="William W."/>
        </authorList>
    </citation>
    <scope>NUCLEOTIDE SEQUENCE [LARGE SCALE GENOMIC DNA]</scope>
</reference>
<feature type="transmembrane region" description="Helical" evidence="10">
    <location>
        <begin position="281"/>
        <end position="304"/>
    </location>
</feature>
<dbReference type="PRINTS" id="PR00237">
    <property type="entry name" value="GPCRRHODOPSN"/>
</dbReference>
<keyword evidence="8" id="KW-0807">Transducer</keyword>
<feature type="domain" description="G-protein coupled receptors family 1 profile" evidence="11">
    <location>
        <begin position="42"/>
        <end position="301"/>
    </location>
</feature>
<dbReference type="Gene3D" id="1.20.1070.10">
    <property type="entry name" value="Rhodopsin 7-helix transmembrane proteins"/>
    <property type="match status" value="1"/>
</dbReference>
<evidence type="ECO:0000256" key="1">
    <source>
        <dbReference type="ARBA" id="ARBA00004141"/>
    </source>
</evidence>
<evidence type="ECO:0000256" key="2">
    <source>
        <dbReference type="ARBA" id="ARBA00010663"/>
    </source>
</evidence>
<comment type="caution">
    <text evidence="12">The sequence shown here is derived from an EMBL/GenBank/DDBJ whole genome shotgun (WGS) entry which is preliminary data.</text>
</comment>
<dbReference type="PANTHER" id="PTHR45695">
    <property type="entry name" value="LEUCOKININ RECEPTOR-RELATED"/>
    <property type="match status" value="1"/>
</dbReference>
<feature type="transmembrane region" description="Helical" evidence="10">
    <location>
        <begin position="62"/>
        <end position="85"/>
    </location>
</feature>
<evidence type="ECO:0000256" key="5">
    <source>
        <dbReference type="ARBA" id="ARBA00023040"/>
    </source>
</evidence>
<protein>
    <recommendedName>
        <fullName evidence="11">G-protein coupled receptors family 1 profile domain-containing protein</fullName>
    </recommendedName>
</protein>
<evidence type="ECO:0000313" key="12">
    <source>
        <dbReference type="EMBL" id="CAH3015122.1"/>
    </source>
</evidence>
<feature type="transmembrane region" description="Helical" evidence="10">
    <location>
        <begin position="145"/>
        <end position="162"/>
    </location>
</feature>
<evidence type="ECO:0000313" key="13">
    <source>
        <dbReference type="Proteomes" id="UP001159427"/>
    </source>
</evidence>